<feature type="transmembrane region" description="Helical" evidence="10">
    <location>
        <begin position="331"/>
        <end position="353"/>
    </location>
</feature>
<proteinExistence type="inferred from homology"/>
<evidence type="ECO:0000256" key="2">
    <source>
        <dbReference type="ARBA" id="ARBA00004922"/>
    </source>
</evidence>
<accession>A0ABQ3LCA8</accession>
<evidence type="ECO:0000256" key="6">
    <source>
        <dbReference type="ARBA" id="ARBA00022692"/>
    </source>
</evidence>
<feature type="transmembrane region" description="Helical" evidence="10">
    <location>
        <begin position="185"/>
        <end position="216"/>
    </location>
</feature>
<dbReference type="EMBL" id="BNAQ01000001">
    <property type="protein sequence ID" value="GHH11743.1"/>
    <property type="molecule type" value="Genomic_DNA"/>
</dbReference>
<evidence type="ECO:0000256" key="9">
    <source>
        <dbReference type="ARBA" id="ARBA00093617"/>
    </source>
</evidence>
<keyword evidence="7 10" id="KW-1133">Transmembrane helix</keyword>
<comment type="function">
    <text evidence="10">Protein O-mannosyltransferase that catalyzes the transfer of a single mannose residue from a polyprenol phospho-mannosyl lipidic donor to the hydroxyl group of selected serine and threonine residues in acceptor proteins.</text>
</comment>
<evidence type="ECO:0000313" key="13">
    <source>
        <dbReference type="EMBL" id="GHH11743.1"/>
    </source>
</evidence>
<comment type="caution">
    <text evidence="13">The sequence shown here is derived from an EMBL/GenBank/DDBJ whole genome shotgun (WGS) entry which is preliminary data.</text>
</comment>
<feature type="transmembrane region" description="Helical" evidence="10">
    <location>
        <begin position="386"/>
        <end position="405"/>
    </location>
</feature>
<dbReference type="EC" id="2.4.1.-" evidence="10"/>
<evidence type="ECO:0000256" key="4">
    <source>
        <dbReference type="ARBA" id="ARBA00022676"/>
    </source>
</evidence>
<evidence type="ECO:0000313" key="14">
    <source>
        <dbReference type="Proteomes" id="UP000652430"/>
    </source>
</evidence>
<evidence type="ECO:0000259" key="11">
    <source>
        <dbReference type="Pfam" id="PF02366"/>
    </source>
</evidence>
<protein>
    <recommendedName>
        <fullName evidence="9 10">Polyprenol-phosphate-mannose--protein mannosyltransferase</fullName>
        <ecNumber evidence="10">2.4.1.-</ecNumber>
    </recommendedName>
</protein>
<evidence type="ECO:0000256" key="10">
    <source>
        <dbReference type="RuleBase" id="RU367007"/>
    </source>
</evidence>
<comment type="pathway">
    <text evidence="2 10">Protein modification; protein glycosylation.</text>
</comment>
<keyword evidence="4 10" id="KW-0328">Glycosyltransferase</keyword>
<keyword evidence="14" id="KW-1185">Reference proteome</keyword>
<keyword evidence="5 10" id="KW-0808">Transferase</keyword>
<feature type="transmembrane region" description="Helical" evidence="10">
    <location>
        <begin position="360"/>
        <end position="380"/>
    </location>
</feature>
<gene>
    <name evidence="13" type="ORF">GCM10008023_11120</name>
</gene>
<dbReference type="PANTHER" id="PTHR10050:SF53">
    <property type="entry name" value="CHROMOSOME UNDETERMINED SCAFFOLD_67, WHOLE GENOME SHOTGUN SEQUENCE"/>
    <property type="match status" value="1"/>
</dbReference>
<evidence type="ECO:0000259" key="12">
    <source>
        <dbReference type="Pfam" id="PF16192"/>
    </source>
</evidence>
<evidence type="ECO:0000256" key="8">
    <source>
        <dbReference type="ARBA" id="ARBA00023136"/>
    </source>
</evidence>
<sequence length="454" mass="50070">MRLKAALFGGIDAQVSAVSSIAPSLSAHPRPYRAAALIALLAQLLFSYRLTIPTKLMFDEVHYVPAARTLIALAGPRNIEHPLLAKEIIAGGILLLGDNSLGWRFFSTLAGTATVLGVFAIVWLMLGRVRPAVFAALFALFNFTVFVEARIAMLDGFMAAFTLLGIASLLWAMRAETARGAWARWILGSALLGLAVAAKWIAAPFVAYAAIGFVIVRLVDARRSGRSVFAALNARPTGGTHRHWRGMAAIPAILVLGVVSIGVYGATFAPAFFYTIDPLTWRTLLPFQVTMYAQQTQVLPSHTYQSRWWSWPLMLRPIWYLYERTDGAQRGVLLIGNLVVLWGGLVAVAACLYRGARARDLRLLAAAGLWIGSYVVWIIIPKSIGFFYYYYLPSIFLCIALSVALDHFGRRRQWDMAVLGGCVALFAVFYPILSALPLWGPNAFRVWTWFPSWV</sequence>
<evidence type="ECO:0000256" key="3">
    <source>
        <dbReference type="ARBA" id="ARBA00007222"/>
    </source>
</evidence>
<dbReference type="Proteomes" id="UP000652430">
    <property type="component" value="Unassembled WGS sequence"/>
</dbReference>
<dbReference type="InterPro" id="IPR003342">
    <property type="entry name" value="ArnT-like_N"/>
</dbReference>
<keyword evidence="8 10" id="KW-0472">Membrane</keyword>
<feature type="transmembrane region" description="Helical" evidence="10">
    <location>
        <begin position="132"/>
        <end position="149"/>
    </location>
</feature>
<comment type="subcellular location">
    <subcellularLocation>
        <location evidence="10">Cell membrane</location>
    </subcellularLocation>
    <subcellularLocation>
        <location evidence="1">Endomembrane system</location>
        <topology evidence="1">Multi-pass membrane protein</topology>
    </subcellularLocation>
</comment>
<organism evidence="13 14">
    <name type="scientific">Sphingomonas glacialis</name>
    <dbReference type="NCBI Taxonomy" id="658225"/>
    <lineage>
        <taxon>Bacteria</taxon>
        <taxon>Pseudomonadati</taxon>
        <taxon>Pseudomonadota</taxon>
        <taxon>Alphaproteobacteria</taxon>
        <taxon>Sphingomonadales</taxon>
        <taxon>Sphingomonadaceae</taxon>
        <taxon>Sphingomonas</taxon>
    </lineage>
</organism>
<dbReference type="Pfam" id="PF02366">
    <property type="entry name" value="PMT"/>
    <property type="match status" value="1"/>
</dbReference>
<comment type="similarity">
    <text evidence="3 10">Belongs to the glycosyltransferase 39 family.</text>
</comment>
<dbReference type="GO" id="GO:0016757">
    <property type="term" value="F:glycosyltransferase activity"/>
    <property type="evidence" value="ECO:0007669"/>
    <property type="project" value="UniProtKB-KW"/>
</dbReference>
<dbReference type="PANTHER" id="PTHR10050">
    <property type="entry name" value="DOLICHYL-PHOSPHATE-MANNOSE--PROTEIN MANNOSYLTRANSFERASE"/>
    <property type="match status" value="1"/>
</dbReference>
<keyword evidence="6 10" id="KW-0812">Transmembrane</keyword>
<feature type="domain" description="ArnT-like N-terminal" evidence="11">
    <location>
        <begin position="95"/>
        <end position="272"/>
    </location>
</feature>
<feature type="transmembrane region" description="Helical" evidence="10">
    <location>
        <begin position="252"/>
        <end position="276"/>
    </location>
</feature>
<evidence type="ECO:0000256" key="7">
    <source>
        <dbReference type="ARBA" id="ARBA00022989"/>
    </source>
</evidence>
<evidence type="ECO:0000256" key="5">
    <source>
        <dbReference type="ARBA" id="ARBA00022679"/>
    </source>
</evidence>
<dbReference type="Pfam" id="PF16192">
    <property type="entry name" value="PMT_4TMC"/>
    <property type="match status" value="1"/>
</dbReference>
<reference evidence="14" key="1">
    <citation type="journal article" date="2019" name="Int. J. Syst. Evol. Microbiol.">
        <title>The Global Catalogue of Microorganisms (GCM) 10K type strain sequencing project: providing services to taxonomists for standard genome sequencing and annotation.</title>
        <authorList>
            <consortium name="The Broad Institute Genomics Platform"/>
            <consortium name="The Broad Institute Genome Sequencing Center for Infectious Disease"/>
            <person name="Wu L."/>
            <person name="Ma J."/>
        </authorList>
    </citation>
    <scope>NUCLEOTIDE SEQUENCE [LARGE SCALE GENOMIC DNA]</scope>
    <source>
        <strain evidence="14">CGMCC 1.8957</strain>
    </source>
</reference>
<dbReference type="InterPro" id="IPR032421">
    <property type="entry name" value="PMT_4TMC"/>
</dbReference>
<evidence type="ECO:0000256" key="1">
    <source>
        <dbReference type="ARBA" id="ARBA00004127"/>
    </source>
</evidence>
<feature type="transmembrane region" description="Helical" evidence="10">
    <location>
        <begin position="417"/>
        <end position="439"/>
    </location>
</feature>
<feature type="transmembrane region" description="Helical" evidence="10">
    <location>
        <begin position="105"/>
        <end position="126"/>
    </location>
</feature>
<dbReference type="InterPro" id="IPR027005">
    <property type="entry name" value="PMT-like"/>
</dbReference>
<keyword evidence="10" id="KW-1003">Cell membrane</keyword>
<name>A0ABQ3LCA8_9SPHN</name>
<feature type="domain" description="Protein O-mannosyl-transferase C-terminal four TM" evidence="12">
    <location>
        <begin position="281"/>
        <end position="453"/>
    </location>
</feature>